<dbReference type="InterPro" id="IPR036058">
    <property type="entry name" value="Kazal_dom_sf"/>
</dbReference>
<dbReference type="Proteomes" id="UP000472274">
    <property type="component" value="Unplaced"/>
</dbReference>
<dbReference type="AlphaFoldDB" id="A0A674I8I1"/>
<dbReference type="SUPFAM" id="SSF100895">
    <property type="entry name" value="Kazal-type serine protease inhibitors"/>
    <property type="match status" value="1"/>
</dbReference>
<evidence type="ECO:0000256" key="1">
    <source>
        <dbReference type="ARBA" id="ARBA00023157"/>
    </source>
</evidence>
<dbReference type="Pfam" id="PF00050">
    <property type="entry name" value="Kazal_1"/>
    <property type="match status" value="1"/>
</dbReference>
<name>A0A674I8I1_9SAUR</name>
<dbReference type="PROSITE" id="PS00282">
    <property type="entry name" value="KAZAL_1"/>
    <property type="match status" value="1"/>
</dbReference>
<dbReference type="Gene3D" id="3.30.60.30">
    <property type="match status" value="1"/>
</dbReference>
<evidence type="ECO:0000313" key="4">
    <source>
        <dbReference type="Proteomes" id="UP000472274"/>
    </source>
</evidence>
<dbReference type="PROSITE" id="PS51465">
    <property type="entry name" value="KAZAL_2"/>
    <property type="match status" value="1"/>
</dbReference>
<sequence>MQLFLWKGPLKLLCPRPPESSGQPCLGELPCVCYPKPVCGTDGHTYPNECALCLSNRENRRDVKISWQGYC</sequence>
<proteinExistence type="predicted"/>
<keyword evidence="1" id="KW-1015">Disulfide bond</keyword>
<dbReference type="InterPro" id="IPR002350">
    <property type="entry name" value="Kazal_dom"/>
</dbReference>
<feature type="domain" description="Kazal-like" evidence="2">
    <location>
        <begin position="8"/>
        <end position="71"/>
    </location>
</feature>
<protein>
    <recommendedName>
        <fullName evidence="2">Kazal-like domain-containing protein</fullName>
    </recommendedName>
</protein>
<keyword evidence="4" id="KW-1185">Reference proteome</keyword>
<dbReference type="Ensembl" id="ENSTMTT00000004554.1">
    <property type="protein sequence ID" value="ENSTMTP00000004403.1"/>
    <property type="gene ID" value="ENSTMTG00000003256.1"/>
</dbReference>
<dbReference type="InParanoid" id="A0A674I8I1"/>
<dbReference type="SMART" id="SM00280">
    <property type="entry name" value="KAZAL"/>
    <property type="match status" value="1"/>
</dbReference>
<evidence type="ECO:0000259" key="2">
    <source>
        <dbReference type="PROSITE" id="PS51465"/>
    </source>
</evidence>
<reference evidence="3" key="1">
    <citation type="submission" date="2025-08" db="UniProtKB">
        <authorList>
            <consortium name="Ensembl"/>
        </authorList>
    </citation>
    <scope>IDENTIFICATION</scope>
</reference>
<accession>A0A674I8I1</accession>
<organism evidence="3 4">
    <name type="scientific">Terrapene triunguis</name>
    <name type="common">Three-toed box turtle</name>
    <dbReference type="NCBI Taxonomy" id="2587831"/>
    <lineage>
        <taxon>Eukaryota</taxon>
        <taxon>Metazoa</taxon>
        <taxon>Chordata</taxon>
        <taxon>Craniata</taxon>
        <taxon>Vertebrata</taxon>
        <taxon>Euteleostomi</taxon>
        <taxon>Archelosauria</taxon>
        <taxon>Testudinata</taxon>
        <taxon>Testudines</taxon>
        <taxon>Cryptodira</taxon>
        <taxon>Durocryptodira</taxon>
        <taxon>Testudinoidea</taxon>
        <taxon>Emydidae</taxon>
        <taxon>Terrapene</taxon>
    </lineage>
</organism>
<evidence type="ECO:0000313" key="3">
    <source>
        <dbReference type="Ensembl" id="ENSTMTP00000004403.1"/>
    </source>
</evidence>
<reference evidence="3" key="2">
    <citation type="submission" date="2025-09" db="UniProtKB">
        <authorList>
            <consortium name="Ensembl"/>
        </authorList>
    </citation>
    <scope>IDENTIFICATION</scope>
</reference>